<comment type="caution">
    <text evidence="1">The sequence shown here is derived from an EMBL/GenBank/DDBJ whole genome shotgun (WGS) entry which is preliminary data.</text>
</comment>
<sequence>MKRETGSVKNGEKNVTFADIAAYTGFSKTTISRYFKAIPLRNLGRVLGELEIMYLFLMLLHLKTSGRDVVHGFKRLSGFLQKT</sequence>
<dbReference type="HOGENOM" id="CLU_2540547_0_0_9"/>
<organism evidence="1 2">
    <name type="scientific">Ruminococcus callidus ATCC 27760</name>
    <dbReference type="NCBI Taxonomy" id="411473"/>
    <lineage>
        <taxon>Bacteria</taxon>
        <taxon>Bacillati</taxon>
        <taxon>Bacillota</taxon>
        <taxon>Clostridia</taxon>
        <taxon>Eubacteriales</taxon>
        <taxon>Oscillospiraceae</taxon>
        <taxon>Ruminococcus</taxon>
    </lineage>
</organism>
<accession>U2LCM3</accession>
<reference evidence="1 2" key="1">
    <citation type="submission" date="2013-07" db="EMBL/GenBank/DDBJ databases">
        <authorList>
            <person name="Weinstock G."/>
            <person name="Sodergren E."/>
            <person name="Wylie T."/>
            <person name="Fulton L."/>
            <person name="Fulton R."/>
            <person name="Fronick C."/>
            <person name="O'Laughlin M."/>
            <person name="Godfrey J."/>
            <person name="Miner T."/>
            <person name="Herter B."/>
            <person name="Appelbaum E."/>
            <person name="Cordes M."/>
            <person name="Lek S."/>
            <person name="Wollam A."/>
            <person name="Pepin K.H."/>
            <person name="Palsikar V.B."/>
            <person name="Mitreva M."/>
            <person name="Wilson R.K."/>
        </authorList>
    </citation>
    <scope>NUCLEOTIDE SEQUENCE [LARGE SCALE GENOMIC DNA]</scope>
    <source>
        <strain evidence="1 2">ATCC 27760</strain>
    </source>
</reference>
<dbReference type="EMBL" id="AWVF01000449">
    <property type="protein sequence ID" value="ERJ87224.1"/>
    <property type="molecule type" value="Genomic_DNA"/>
</dbReference>
<protein>
    <submittedName>
        <fullName evidence="1">Uncharacterized protein</fullName>
    </submittedName>
</protein>
<evidence type="ECO:0000313" key="1">
    <source>
        <dbReference type="EMBL" id="ERJ87224.1"/>
    </source>
</evidence>
<proteinExistence type="predicted"/>
<evidence type="ECO:0000313" key="2">
    <source>
        <dbReference type="Proteomes" id="UP000016662"/>
    </source>
</evidence>
<dbReference type="Proteomes" id="UP000016662">
    <property type="component" value="Unassembled WGS sequence"/>
</dbReference>
<dbReference type="AlphaFoldDB" id="U2LCM3"/>
<dbReference type="STRING" id="411473.RUMCAL_03386"/>
<dbReference type="PATRIC" id="fig|411473.3.peg.2844"/>
<name>U2LCM3_9FIRM</name>
<gene>
    <name evidence="1" type="ORF">RUMCAL_03386</name>
</gene>
<keyword evidence="2" id="KW-1185">Reference proteome</keyword>